<keyword evidence="3" id="KW-0812">Transmembrane</keyword>
<dbReference type="Proteomes" id="UP000275456">
    <property type="component" value="Unassembled WGS sequence"/>
</dbReference>
<dbReference type="OrthoDB" id="1099523at2"/>
<dbReference type="InterPro" id="IPR050570">
    <property type="entry name" value="Cell_wall_metabolism_enzyme"/>
</dbReference>
<keyword evidence="6" id="KW-1185">Reference proteome</keyword>
<dbReference type="InterPro" id="IPR016047">
    <property type="entry name" value="M23ase_b-sheet_dom"/>
</dbReference>
<feature type="domain" description="M23ase beta-sheet core" evidence="4">
    <location>
        <begin position="277"/>
        <end position="373"/>
    </location>
</feature>
<dbReference type="EMBL" id="RKHJ01000001">
    <property type="protein sequence ID" value="ROR65103.1"/>
    <property type="molecule type" value="Genomic_DNA"/>
</dbReference>
<dbReference type="CDD" id="cd12797">
    <property type="entry name" value="M23_peptidase"/>
    <property type="match status" value="1"/>
</dbReference>
<accession>A0A3N2APX9</accession>
<reference evidence="5 6" key="1">
    <citation type="submission" date="2018-11" db="EMBL/GenBank/DDBJ databases">
        <title>Sequencing the genomes of 1000 actinobacteria strains.</title>
        <authorList>
            <person name="Klenk H.-P."/>
        </authorList>
    </citation>
    <scope>NUCLEOTIDE SEQUENCE [LARGE SCALE GENOMIC DNA]</scope>
    <source>
        <strain evidence="5 6">DSM 9580</strain>
    </source>
</reference>
<organism evidence="5 6">
    <name type="scientific">Agrococcus jenensis</name>
    <dbReference type="NCBI Taxonomy" id="46353"/>
    <lineage>
        <taxon>Bacteria</taxon>
        <taxon>Bacillati</taxon>
        <taxon>Actinomycetota</taxon>
        <taxon>Actinomycetes</taxon>
        <taxon>Micrococcales</taxon>
        <taxon>Microbacteriaceae</taxon>
        <taxon>Agrococcus</taxon>
    </lineage>
</organism>
<evidence type="ECO:0000256" key="1">
    <source>
        <dbReference type="ARBA" id="ARBA00022729"/>
    </source>
</evidence>
<evidence type="ECO:0000256" key="3">
    <source>
        <dbReference type="SAM" id="Phobius"/>
    </source>
</evidence>
<sequence>MTHPTRRALRSSPEGVSRPDAAPAATRRSVRDRERAAEAIALTASEARAAERVTVVEGSAPLYTTRRAMRDAATRIARDLPVQIAEPTFESPSIVVDAPSLGNGGDQIPSVRPVPRALAPRVIRQAPIAPPTQAKRGARKIVQKITAGGALLFIGSLVVVTSLPAQAVQSPDGLDPEVAQMSEGVQTLEGVNAESTGYFQRDDIIVNDQIAAARMAPGELAAYQAVADSEVAGPSYTGDPAFPQVWGMLQTGFVQTPFPNLDQVPMSSGFGYRPGGFHGGSDFIPGIGTDVRPIANGVVSAVFQGNNPGGGGYSVFIDHNIDGQFVQSWYGHMLPGSLTVEVGQVVDITTVIGQVGNSGRSTGPHLHLELKNADYVSFDPLLWLQTREMNLEYR</sequence>
<dbReference type="PANTHER" id="PTHR21666:SF289">
    <property type="entry name" value="L-ALA--D-GLU ENDOPEPTIDASE"/>
    <property type="match status" value="1"/>
</dbReference>
<dbReference type="InterPro" id="IPR011055">
    <property type="entry name" value="Dup_hybrid_motif"/>
</dbReference>
<name>A0A3N2APX9_9MICO</name>
<evidence type="ECO:0000256" key="2">
    <source>
        <dbReference type="SAM" id="MobiDB-lite"/>
    </source>
</evidence>
<protein>
    <submittedName>
        <fullName evidence="5">Murein DD-endopeptidase MepM/ murein hydrolase activator NlpD</fullName>
    </submittedName>
</protein>
<dbReference type="Pfam" id="PF01551">
    <property type="entry name" value="Peptidase_M23"/>
    <property type="match status" value="1"/>
</dbReference>
<evidence type="ECO:0000313" key="6">
    <source>
        <dbReference type="Proteomes" id="UP000275456"/>
    </source>
</evidence>
<keyword evidence="1" id="KW-0732">Signal</keyword>
<dbReference type="RefSeq" id="WP_123696236.1">
    <property type="nucleotide sequence ID" value="NZ_RKHJ01000001.1"/>
</dbReference>
<dbReference type="PANTHER" id="PTHR21666">
    <property type="entry name" value="PEPTIDASE-RELATED"/>
    <property type="match status" value="1"/>
</dbReference>
<comment type="caution">
    <text evidence="5">The sequence shown here is derived from an EMBL/GenBank/DDBJ whole genome shotgun (WGS) entry which is preliminary data.</text>
</comment>
<dbReference type="AlphaFoldDB" id="A0A3N2APX9"/>
<keyword evidence="3" id="KW-1133">Transmembrane helix</keyword>
<feature type="region of interest" description="Disordered" evidence="2">
    <location>
        <begin position="1"/>
        <end position="32"/>
    </location>
</feature>
<keyword evidence="3" id="KW-0472">Membrane</keyword>
<evidence type="ECO:0000313" key="5">
    <source>
        <dbReference type="EMBL" id="ROR65103.1"/>
    </source>
</evidence>
<evidence type="ECO:0000259" key="4">
    <source>
        <dbReference type="Pfam" id="PF01551"/>
    </source>
</evidence>
<feature type="transmembrane region" description="Helical" evidence="3">
    <location>
        <begin position="145"/>
        <end position="165"/>
    </location>
</feature>
<dbReference type="GO" id="GO:0004222">
    <property type="term" value="F:metalloendopeptidase activity"/>
    <property type="evidence" value="ECO:0007669"/>
    <property type="project" value="TreeGrafter"/>
</dbReference>
<gene>
    <name evidence="5" type="ORF">EDD26_0464</name>
</gene>
<dbReference type="SUPFAM" id="SSF51261">
    <property type="entry name" value="Duplicated hybrid motif"/>
    <property type="match status" value="1"/>
</dbReference>
<keyword evidence="5" id="KW-0378">Hydrolase</keyword>
<dbReference type="Gene3D" id="2.70.70.10">
    <property type="entry name" value="Glucose Permease (Domain IIA)"/>
    <property type="match status" value="1"/>
</dbReference>
<proteinExistence type="predicted"/>